<dbReference type="STRING" id="1654360.EA58_13425"/>
<feature type="signal peptide" evidence="1">
    <location>
        <begin position="1"/>
        <end position="31"/>
    </location>
</feature>
<accession>A0A066RL38</accession>
<gene>
    <name evidence="2" type="ORF">EA58_13425</name>
</gene>
<feature type="chain" id="PRO_5001625781" description="Lysozyme inhibitor LprI N-terminal domain-containing protein" evidence="1">
    <location>
        <begin position="32"/>
        <end position="329"/>
    </location>
</feature>
<comment type="caution">
    <text evidence="2">The sequence shown here is derived from an EMBL/GenBank/DDBJ whole genome shotgun (WGS) entry which is preliminary data.</text>
</comment>
<keyword evidence="3" id="KW-1185">Reference proteome</keyword>
<evidence type="ECO:0000313" key="3">
    <source>
        <dbReference type="Proteomes" id="UP000027192"/>
    </source>
</evidence>
<name>A0A066RL38_9GAMM</name>
<dbReference type="Proteomes" id="UP000027192">
    <property type="component" value="Unassembled WGS sequence"/>
</dbReference>
<organism evidence="2 3">
    <name type="scientific">Photobacterium galatheae</name>
    <dbReference type="NCBI Taxonomy" id="1654360"/>
    <lineage>
        <taxon>Bacteria</taxon>
        <taxon>Pseudomonadati</taxon>
        <taxon>Pseudomonadota</taxon>
        <taxon>Gammaproteobacteria</taxon>
        <taxon>Vibrionales</taxon>
        <taxon>Vibrionaceae</taxon>
        <taxon>Photobacterium</taxon>
    </lineage>
</organism>
<dbReference type="EMBL" id="JMIB01000026">
    <property type="protein sequence ID" value="KDM91145.1"/>
    <property type="molecule type" value="Genomic_DNA"/>
</dbReference>
<proteinExistence type="predicted"/>
<protein>
    <recommendedName>
        <fullName evidence="4">Lysozyme inhibitor LprI N-terminal domain-containing protein</fullName>
    </recommendedName>
</protein>
<sequence length="329" mass="36897">MSGHASKAIFVKVQASALSLMTLFITPLSLADHSSEMVSLDPDTQQRCVQAGNLEPDNLTDADKAVYLKAASDNSLYQIWEVAEKISRNIQYPQQQKSHLTLQLVCQGGFAPAEVKYAVLDVYDHWQHQRPFEFDLCQYITSGVGTAFCSNRFAGEQQLARKKRQDAAISHLPPSQQKAIKNAIQMANDFFEHKARYEELHSGSSYAAFRIESVSLQNDKYLSQIIDTLAGTAPEDIPALEEANLTMEQTYNSLTHQLKGEPIEDFNLEITAEDIKSVQRAWQTYRDQTAALLTSLNPNLTQQDWLGILAAERSRQLSELQAYLDLSGH</sequence>
<evidence type="ECO:0000256" key="1">
    <source>
        <dbReference type="SAM" id="SignalP"/>
    </source>
</evidence>
<dbReference type="AlphaFoldDB" id="A0A066RL38"/>
<evidence type="ECO:0008006" key="4">
    <source>
        <dbReference type="Google" id="ProtNLM"/>
    </source>
</evidence>
<reference evidence="2 3" key="1">
    <citation type="submission" date="2014-04" db="EMBL/GenBank/DDBJ databases">
        <title>Draft genome sequence of Photobacterium halotolerans S2753: a solonamide, ngercheumicin and holomycin producer.</title>
        <authorList>
            <person name="Machado H.R."/>
            <person name="Gram L."/>
        </authorList>
    </citation>
    <scope>NUCLEOTIDE SEQUENCE [LARGE SCALE GENOMIC DNA]</scope>
    <source>
        <strain evidence="2 3">S2753</strain>
    </source>
</reference>
<evidence type="ECO:0000313" key="2">
    <source>
        <dbReference type="EMBL" id="KDM91145.1"/>
    </source>
</evidence>
<keyword evidence="1" id="KW-0732">Signal</keyword>